<evidence type="ECO:0000313" key="2">
    <source>
        <dbReference type="Proteomes" id="UP000600588"/>
    </source>
</evidence>
<protein>
    <submittedName>
        <fullName evidence="1">Uncharacterized protein</fullName>
    </submittedName>
</protein>
<dbReference type="RefSeq" id="WP_188229325.1">
    <property type="nucleotide sequence ID" value="NZ_JACVXB010000002.1"/>
</dbReference>
<accession>A0A8J6U8G7</accession>
<keyword evidence="2" id="KW-1185">Reference proteome</keyword>
<organism evidence="1 2">
    <name type="scientific">Aestuariibaculum sediminum</name>
    <dbReference type="NCBI Taxonomy" id="2770637"/>
    <lineage>
        <taxon>Bacteria</taxon>
        <taxon>Pseudomonadati</taxon>
        <taxon>Bacteroidota</taxon>
        <taxon>Flavobacteriia</taxon>
        <taxon>Flavobacteriales</taxon>
        <taxon>Flavobacteriaceae</taxon>
    </lineage>
</organism>
<gene>
    <name evidence="1" type="ORF">ICJ83_05215</name>
</gene>
<proteinExistence type="predicted"/>
<sequence>METKPLKIKLIGKKGKSYQIKFPYLKIPVTVNENLFNKMLLSTDFELYNDSSSIKKAYPIHS</sequence>
<reference evidence="1 2" key="1">
    <citation type="submission" date="2020-09" db="EMBL/GenBank/DDBJ databases">
        <title>TT11 complete genome.</title>
        <authorList>
            <person name="Wu Z."/>
        </authorList>
    </citation>
    <scope>NUCLEOTIDE SEQUENCE [LARGE SCALE GENOMIC DNA]</scope>
    <source>
        <strain evidence="1 2">TT11</strain>
    </source>
</reference>
<evidence type="ECO:0000313" key="1">
    <source>
        <dbReference type="EMBL" id="MBD0831527.1"/>
    </source>
</evidence>
<dbReference type="EMBL" id="JACVXB010000002">
    <property type="protein sequence ID" value="MBD0831527.1"/>
    <property type="molecule type" value="Genomic_DNA"/>
</dbReference>
<dbReference type="AlphaFoldDB" id="A0A8J6U8G7"/>
<dbReference type="Proteomes" id="UP000600588">
    <property type="component" value="Unassembled WGS sequence"/>
</dbReference>
<comment type="caution">
    <text evidence="1">The sequence shown here is derived from an EMBL/GenBank/DDBJ whole genome shotgun (WGS) entry which is preliminary data.</text>
</comment>
<name>A0A8J6U8G7_9FLAO</name>